<evidence type="ECO:0000313" key="3">
    <source>
        <dbReference type="Proteomes" id="UP000194139"/>
    </source>
</evidence>
<dbReference type="Proteomes" id="UP000194139">
    <property type="component" value="Chromosome"/>
</dbReference>
<dbReference type="AlphaFoldDB" id="A0A1W6YWA5"/>
<keyword evidence="2" id="KW-0808">Transferase</keyword>
<dbReference type="EMBL" id="CP021109">
    <property type="protein sequence ID" value="ARP85189.1"/>
    <property type="molecule type" value="Genomic_DNA"/>
</dbReference>
<dbReference type="InterPro" id="IPR052523">
    <property type="entry name" value="Trichothecene_AcTrans"/>
</dbReference>
<accession>A0A1W6YWA5</accession>
<dbReference type="InterPro" id="IPR016181">
    <property type="entry name" value="Acyl_CoA_acyltransferase"/>
</dbReference>
<evidence type="ECO:0000313" key="2">
    <source>
        <dbReference type="EMBL" id="ARP85189.1"/>
    </source>
</evidence>
<dbReference type="PANTHER" id="PTHR42791">
    <property type="entry name" value="GNAT FAMILY ACETYLTRANSFERASE"/>
    <property type="match status" value="1"/>
</dbReference>
<keyword evidence="3" id="KW-1185">Reference proteome</keyword>
<dbReference type="PANTHER" id="PTHR42791:SF1">
    <property type="entry name" value="N-ACETYLTRANSFERASE DOMAIN-CONTAINING PROTEIN"/>
    <property type="match status" value="1"/>
</dbReference>
<feature type="domain" description="N-acetyltransferase" evidence="1">
    <location>
        <begin position="15"/>
        <end position="158"/>
    </location>
</feature>
<dbReference type="Gene3D" id="3.40.630.30">
    <property type="match status" value="1"/>
</dbReference>
<protein>
    <submittedName>
        <fullName evidence="2">GNAT family N-acetyltransferase</fullName>
    </submittedName>
</protein>
<dbReference type="PROSITE" id="PS51186">
    <property type="entry name" value="GNAT"/>
    <property type="match status" value="1"/>
</dbReference>
<gene>
    <name evidence="2" type="ORF">CAL13_02370</name>
</gene>
<dbReference type="SUPFAM" id="SSF55729">
    <property type="entry name" value="Acyl-CoA N-acyltransferases (Nat)"/>
    <property type="match status" value="1"/>
</dbReference>
<reference evidence="2 3" key="1">
    <citation type="submission" date="2017-05" db="EMBL/GenBank/DDBJ databases">
        <title>Complete and WGS of Bordetella genogroups.</title>
        <authorList>
            <person name="Spilker T."/>
            <person name="LiPuma J."/>
        </authorList>
    </citation>
    <scope>NUCLEOTIDE SEQUENCE [LARGE SCALE GENOMIC DNA]</scope>
    <source>
        <strain evidence="2 3">AU17164</strain>
    </source>
</reference>
<name>A0A1W6YWA5_9BORD</name>
<proteinExistence type="predicted"/>
<dbReference type="Pfam" id="PF13508">
    <property type="entry name" value="Acetyltransf_7"/>
    <property type="match status" value="1"/>
</dbReference>
<evidence type="ECO:0000259" key="1">
    <source>
        <dbReference type="PROSITE" id="PS51186"/>
    </source>
</evidence>
<dbReference type="GO" id="GO:0016747">
    <property type="term" value="F:acyltransferase activity, transferring groups other than amino-acyl groups"/>
    <property type="evidence" value="ECO:0007669"/>
    <property type="project" value="InterPro"/>
</dbReference>
<organism evidence="2 3">
    <name type="scientific">Bordetella genomosp. 9</name>
    <dbReference type="NCBI Taxonomy" id="1416803"/>
    <lineage>
        <taxon>Bacteria</taxon>
        <taxon>Pseudomonadati</taxon>
        <taxon>Pseudomonadota</taxon>
        <taxon>Betaproteobacteria</taxon>
        <taxon>Burkholderiales</taxon>
        <taxon>Alcaligenaceae</taxon>
        <taxon>Bordetella</taxon>
    </lineage>
</organism>
<dbReference type="InterPro" id="IPR000182">
    <property type="entry name" value="GNAT_dom"/>
</dbReference>
<dbReference type="CDD" id="cd04301">
    <property type="entry name" value="NAT_SF"/>
    <property type="match status" value="1"/>
</dbReference>
<sequence>MPHPARPGASTPSRIEYAGAAEADFDALAELRIAAMRESLERLGRFDPDRARQRLRATYSPADTRSILLDGVRVGFYTVRREKDALKLDHLYVLPGFQGQGLGAAVLRRVFEQADAVGLPVRLGALRDSASNRFYQRHGFVQIGEDAWDIHYERPPAK</sequence>